<dbReference type="GO" id="GO:0009117">
    <property type="term" value="P:nucleotide metabolic process"/>
    <property type="evidence" value="ECO:0007669"/>
    <property type="project" value="UniProtKB-KW"/>
</dbReference>
<dbReference type="EMBL" id="LARY01000001">
    <property type="protein sequence ID" value="RDX02575.1"/>
    <property type="molecule type" value="Genomic_DNA"/>
</dbReference>
<dbReference type="HAMAP" id="MF_01405">
    <property type="entry name" value="Non_canon_purine_NTPase"/>
    <property type="match status" value="1"/>
</dbReference>
<evidence type="ECO:0000256" key="3">
    <source>
        <dbReference type="ARBA" id="ARBA00022723"/>
    </source>
</evidence>
<sequence>MRELVIATANKGKVKEFEEILGSHDIKILTLLDFPEIGEIEETGKTFKENAALKATTVAKILNKTVLADDSGLVVDALDGAPGVYSARYAGEAHNDAKNNEKLLNELKNVKPGDRTARFHCTLAISTPAGEVDYYEGECPGEIALELSGANGFGYDPLFYLPDFGVTMANLTPDQKNSISHRGNAIKELGKNIEKVLEKIY</sequence>
<keyword evidence="3 10" id="KW-0479">Metal-binding</keyword>
<dbReference type="PANTHER" id="PTHR11067">
    <property type="entry name" value="INOSINE TRIPHOSPHATE PYROPHOSPHATASE/HAM1 PROTEIN"/>
    <property type="match status" value="1"/>
</dbReference>
<comment type="similarity">
    <text evidence="1 10 11">Belongs to the HAM1 NTPase family.</text>
</comment>
<dbReference type="NCBIfam" id="NF011397">
    <property type="entry name" value="PRK14822.1"/>
    <property type="match status" value="1"/>
</dbReference>
<dbReference type="NCBIfam" id="TIGR00042">
    <property type="entry name" value="RdgB/HAM1 family non-canonical purine NTP pyrophosphatase"/>
    <property type="match status" value="1"/>
</dbReference>
<dbReference type="InterPro" id="IPR020922">
    <property type="entry name" value="dITP/XTP_pyrophosphatase"/>
</dbReference>
<evidence type="ECO:0000313" key="12">
    <source>
        <dbReference type="EMBL" id="RDX02575.1"/>
    </source>
</evidence>
<keyword evidence="6 10" id="KW-0460">Magnesium</keyword>
<feature type="active site" description="Proton acceptor" evidence="10">
    <location>
        <position position="70"/>
    </location>
</feature>
<dbReference type="GO" id="GO:0036222">
    <property type="term" value="F:XTP diphosphatase activity"/>
    <property type="evidence" value="ECO:0007669"/>
    <property type="project" value="UniProtKB-UniRule"/>
</dbReference>
<reference evidence="13" key="1">
    <citation type="submission" date="2015-04" db="EMBL/GenBank/DDBJ databases">
        <authorList>
            <person name="Schardt J."/>
            <person name="Mueller-Herbst S."/>
            <person name="Scherer S."/>
            <person name="Huptas C."/>
        </authorList>
    </citation>
    <scope>NUCLEOTIDE SEQUENCE [LARGE SCALE GENOMIC DNA]</scope>
    <source>
        <strain evidence="13">Kiel-L1</strain>
    </source>
</reference>
<keyword evidence="4 10" id="KW-0547">Nucleotide-binding</keyword>
<comment type="catalytic activity">
    <reaction evidence="8 10">
        <text>dITP + H2O = dIMP + diphosphate + H(+)</text>
        <dbReference type="Rhea" id="RHEA:28342"/>
        <dbReference type="ChEBI" id="CHEBI:15377"/>
        <dbReference type="ChEBI" id="CHEBI:15378"/>
        <dbReference type="ChEBI" id="CHEBI:33019"/>
        <dbReference type="ChEBI" id="CHEBI:61194"/>
        <dbReference type="ChEBI" id="CHEBI:61382"/>
        <dbReference type="EC" id="3.6.1.66"/>
    </reaction>
</comment>
<dbReference type="CDD" id="cd00515">
    <property type="entry name" value="HAM1"/>
    <property type="match status" value="1"/>
</dbReference>
<dbReference type="FunFam" id="3.90.950.10:FF:000001">
    <property type="entry name" value="dITP/XTP pyrophosphatase"/>
    <property type="match status" value="1"/>
</dbReference>
<evidence type="ECO:0000256" key="11">
    <source>
        <dbReference type="RuleBase" id="RU003781"/>
    </source>
</evidence>
<evidence type="ECO:0000256" key="10">
    <source>
        <dbReference type="HAMAP-Rule" id="MF_01405"/>
    </source>
</evidence>
<comment type="cofactor">
    <cofactor evidence="10">
        <name>Mg(2+)</name>
        <dbReference type="ChEBI" id="CHEBI:18420"/>
    </cofactor>
    <text evidence="10">Binds 1 Mg(2+) ion per subunit.</text>
</comment>
<dbReference type="AlphaFoldDB" id="A0A3D8TUM3"/>
<evidence type="ECO:0000256" key="7">
    <source>
        <dbReference type="ARBA" id="ARBA00023080"/>
    </source>
</evidence>
<comment type="function">
    <text evidence="10">Pyrophosphatase that catalyzes the hydrolysis of nucleoside triphosphates to their monophosphate derivatives, with a high preference for the non-canonical purine nucleotides XTP (xanthosine triphosphate), dITP (deoxyinosine triphosphate) and ITP. Seems to function as a house-cleaning enzyme that removes non-canonical purine nucleotides from the nucleotide pool, thus preventing their incorporation into DNA/RNA and avoiding chromosomal lesions.</text>
</comment>
<dbReference type="GO" id="GO:0017111">
    <property type="term" value="F:ribonucleoside triphosphate phosphatase activity"/>
    <property type="evidence" value="ECO:0007669"/>
    <property type="project" value="InterPro"/>
</dbReference>
<dbReference type="EC" id="3.6.1.66" evidence="10"/>
<evidence type="ECO:0000256" key="2">
    <source>
        <dbReference type="ARBA" id="ARBA00011738"/>
    </source>
</evidence>
<dbReference type="GO" id="GO:0036220">
    <property type="term" value="F:ITP diphosphatase activity"/>
    <property type="evidence" value="ECO:0007669"/>
    <property type="project" value="UniProtKB-UniRule"/>
</dbReference>
<feature type="binding site" evidence="10">
    <location>
        <position position="70"/>
    </location>
    <ligand>
        <name>Mg(2+)</name>
        <dbReference type="ChEBI" id="CHEBI:18420"/>
    </ligand>
</feature>
<dbReference type="GO" id="GO:0046872">
    <property type="term" value="F:metal ion binding"/>
    <property type="evidence" value="ECO:0007669"/>
    <property type="project" value="UniProtKB-KW"/>
</dbReference>
<dbReference type="Gene3D" id="3.90.950.10">
    <property type="match status" value="1"/>
</dbReference>
<evidence type="ECO:0000256" key="8">
    <source>
        <dbReference type="ARBA" id="ARBA00051875"/>
    </source>
</evidence>
<dbReference type="GO" id="GO:0035870">
    <property type="term" value="F:dITP diphosphatase activity"/>
    <property type="evidence" value="ECO:0007669"/>
    <property type="project" value="UniProtKB-UniRule"/>
</dbReference>
<organism evidence="12 13">
    <name type="scientific">Listeria kieliensis</name>
    <dbReference type="NCBI Taxonomy" id="1621700"/>
    <lineage>
        <taxon>Bacteria</taxon>
        <taxon>Bacillati</taxon>
        <taxon>Bacillota</taxon>
        <taxon>Bacilli</taxon>
        <taxon>Bacillales</taxon>
        <taxon>Listeriaceae</taxon>
        <taxon>Listeria</taxon>
    </lineage>
</organism>
<comment type="subunit">
    <text evidence="2 10">Homodimer.</text>
</comment>
<dbReference type="SUPFAM" id="SSF52972">
    <property type="entry name" value="ITPase-like"/>
    <property type="match status" value="1"/>
</dbReference>
<dbReference type="RefSeq" id="WP_115752263.1">
    <property type="nucleotide sequence ID" value="NZ_LARY01000001.1"/>
</dbReference>
<protein>
    <recommendedName>
        <fullName evidence="10">dITP/XTP pyrophosphatase</fullName>
        <ecNumber evidence="10">3.6.1.66</ecNumber>
    </recommendedName>
    <alternativeName>
        <fullName evidence="10">Non-canonical purine NTP pyrophosphatase</fullName>
    </alternativeName>
    <alternativeName>
        <fullName evidence="10">Non-standard purine NTP pyrophosphatase</fullName>
    </alternativeName>
    <alternativeName>
        <fullName evidence="10">Nucleoside-triphosphate diphosphatase</fullName>
    </alternativeName>
    <alternativeName>
        <fullName evidence="10">Nucleoside-triphosphate pyrophosphatase</fullName>
        <shortName evidence="10">NTPase</shortName>
    </alternativeName>
</protein>
<accession>A0A3D8TUM3</accession>
<dbReference type="InterPro" id="IPR002637">
    <property type="entry name" value="RdgB/HAM1"/>
</dbReference>
<keyword evidence="13" id="KW-1185">Reference proteome</keyword>
<evidence type="ECO:0000256" key="5">
    <source>
        <dbReference type="ARBA" id="ARBA00022801"/>
    </source>
</evidence>
<evidence type="ECO:0000313" key="13">
    <source>
        <dbReference type="Proteomes" id="UP000257055"/>
    </source>
</evidence>
<dbReference type="PANTHER" id="PTHR11067:SF9">
    <property type="entry name" value="INOSINE TRIPHOSPHATE PYROPHOSPHATASE"/>
    <property type="match status" value="1"/>
</dbReference>
<proteinExistence type="inferred from homology"/>
<comment type="catalytic activity">
    <reaction evidence="9 10">
        <text>XTP + H2O = XMP + diphosphate + H(+)</text>
        <dbReference type="Rhea" id="RHEA:28610"/>
        <dbReference type="ChEBI" id="CHEBI:15377"/>
        <dbReference type="ChEBI" id="CHEBI:15378"/>
        <dbReference type="ChEBI" id="CHEBI:33019"/>
        <dbReference type="ChEBI" id="CHEBI:57464"/>
        <dbReference type="ChEBI" id="CHEBI:61314"/>
        <dbReference type="EC" id="3.6.1.66"/>
    </reaction>
</comment>
<feature type="binding site" evidence="10">
    <location>
        <begin position="8"/>
        <end position="13"/>
    </location>
    <ligand>
        <name>substrate</name>
    </ligand>
</feature>
<keyword evidence="5 10" id="KW-0378">Hydrolase</keyword>
<feature type="binding site" evidence="10">
    <location>
        <begin position="181"/>
        <end position="182"/>
    </location>
    <ligand>
        <name>substrate</name>
    </ligand>
</feature>
<evidence type="ECO:0000256" key="6">
    <source>
        <dbReference type="ARBA" id="ARBA00022842"/>
    </source>
</evidence>
<dbReference type="GO" id="GO:0000166">
    <property type="term" value="F:nucleotide binding"/>
    <property type="evidence" value="ECO:0007669"/>
    <property type="project" value="UniProtKB-KW"/>
</dbReference>
<feature type="binding site" evidence="10">
    <location>
        <begin position="153"/>
        <end position="156"/>
    </location>
    <ligand>
        <name>substrate</name>
    </ligand>
</feature>
<dbReference type="Pfam" id="PF01725">
    <property type="entry name" value="Ham1p_like"/>
    <property type="match status" value="1"/>
</dbReference>
<evidence type="ECO:0000256" key="1">
    <source>
        <dbReference type="ARBA" id="ARBA00008023"/>
    </source>
</evidence>
<dbReference type="Proteomes" id="UP000257055">
    <property type="component" value="Unassembled WGS sequence"/>
</dbReference>
<dbReference type="InterPro" id="IPR029001">
    <property type="entry name" value="ITPase-like_fam"/>
</dbReference>
<dbReference type="GO" id="GO:0005829">
    <property type="term" value="C:cytosol"/>
    <property type="evidence" value="ECO:0007669"/>
    <property type="project" value="TreeGrafter"/>
</dbReference>
<feature type="binding site" evidence="10">
    <location>
        <position position="41"/>
    </location>
    <ligand>
        <name>Mg(2+)</name>
        <dbReference type="ChEBI" id="CHEBI:18420"/>
    </ligand>
</feature>
<gene>
    <name evidence="12" type="ORF">UR08_03440</name>
</gene>
<evidence type="ECO:0000256" key="9">
    <source>
        <dbReference type="ARBA" id="ARBA00052017"/>
    </source>
</evidence>
<evidence type="ECO:0000256" key="4">
    <source>
        <dbReference type="ARBA" id="ARBA00022741"/>
    </source>
</evidence>
<comment type="caution">
    <text evidence="12">The sequence shown here is derived from an EMBL/GenBank/DDBJ whole genome shotgun (WGS) entry which is preliminary data.</text>
</comment>
<feature type="binding site" evidence="10">
    <location>
        <position position="71"/>
    </location>
    <ligand>
        <name>substrate</name>
    </ligand>
</feature>
<dbReference type="GO" id="GO:0009146">
    <property type="term" value="P:purine nucleoside triphosphate catabolic process"/>
    <property type="evidence" value="ECO:0007669"/>
    <property type="project" value="UniProtKB-UniRule"/>
</dbReference>
<comment type="catalytic activity">
    <reaction evidence="10">
        <text>ITP + H2O = IMP + diphosphate + H(+)</text>
        <dbReference type="Rhea" id="RHEA:29399"/>
        <dbReference type="ChEBI" id="CHEBI:15377"/>
        <dbReference type="ChEBI" id="CHEBI:15378"/>
        <dbReference type="ChEBI" id="CHEBI:33019"/>
        <dbReference type="ChEBI" id="CHEBI:58053"/>
        <dbReference type="ChEBI" id="CHEBI:61402"/>
        <dbReference type="EC" id="3.6.1.66"/>
    </reaction>
</comment>
<name>A0A3D8TUM3_9LIST</name>
<feature type="binding site" evidence="10">
    <location>
        <position position="176"/>
    </location>
    <ligand>
        <name>substrate</name>
    </ligand>
</feature>
<keyword evidence="7 10" id="KW-0546">Nucleotide metabolism</keyword>